<evidence type="ECO:0000313" key="3">
    <source>
        <dbReference type="Proteomes" id="UP001215598"/>
    </source>
</evidence>
<comment type="caution">
    <text evidence="2">The sequence shown here is derived from an EMBL/GenBank/DDBJ whole genome shotgun (WGS) entry which is preliminary data.</text>
</comment>
<sequence>MKLCLLVVSAVLAAHAVAQRINIGAPVNGSSVKAGSKMTVEVDLPDTLTGTLEVAIVIAFLNCNSYPCPSPMDRLGTILYNGSYHPQFHNVSGFKPPHQNFTVRVPRGAFGRAQLSVVHFSLVGAGPFPFLETQNVTVLVK</sequence>
<protein>
    <submittedName>
        <fullName evidence="2">Uncharacterized protein</fullName>
    </submittedName>
</protein>
<dbReference type="EMBL" id="JARKIB010000163">
    <property type="protein sequence ID" value="KAJ7729802.1"/>
    <property type="molecule type" value="Genomic_DNA"/>
</dbReference>
<dbReference type="Proteomes" id="UP001215598">
    <property type="component" value="Unassembled WGS sequence"/>
</dbReference>
<dbReference type="AlphaFoldDB" id="A0AAD7HWR1"/>
<name>A0AAD7HWR1_9AGAR</name>
<keyword evidence="3" id="KW-1185">Reference proteome</keyword>
<keyword evidence="1" id="KW-0732">Signal</keyword>
<dbReference type="Pfam" id="PF19271">
    <property type="entry name" value="Nis1"/>
    <property type="match status" value="1"/>
</dbReference>
<evidence type="ECO:0000313" key="2">
    <source>
        <dbReference type="EMBL" id="KAJ7729802.1"/>
    </source>
</evidence>
<dbReference type="InterPro" id="IPR045469">
    <property type="entry name" value="Nis1"/>
</dbReference>
<gene>
    <name evidence="2" type="ORF">B0H16DRAFT_1330265</name>
</gene>
<feature type="chain" id="PRO_5042086758" evidence="1">
    <location>
        <begin position="19"/>
        <end position="141"/>
    </location>
</feature>
<reference evidence="2" key="1">
    <citation type="submission" date="2023-03" db="EMBL/GenBank/DDBJ databases">
        <title>Massive genome expansion in bonnet fungi (Mycena s.s.) driven by repeated elements and novel gene families across ecological guilds.</title>
        <authorList>
            <consortium name="Lawrence Berkeley National Laboratory"/>
            <person name="Harder C.B."/>
            <person name="Miyauchi S."/>
            <person name="Viragh M."/>
            <person name="Kuo A."/>
            <person name="Thoen E."/>
            <person name="Andreopoulos B."/>
            <person name="Lu D."/>
            <person name="Skrede I."/>
            <person name="Drula E."/>
            <person name="Henrissat B."/>
            <person name="Morin E."/>
            <person name="Kohler A."/>
            <person name="Barry K."/>
            <person name="LaButti K."/>
            <person name="Morin E."/>
            <person name="Salamov A."/>
            <person name="Lipzen A."/>
            <person name="Mereny Z."/>
            <person name="Hegedus B."/>
            <person name="Baldrian P."/>
            <person name="Stursova M."/>
            <person name="Weitz H."/>
            <person name="Taylor A."/>
            <person name="Grigoriev I.V."/>
            <person name="Nagy L.G."/>
            <person name="Martin F."/>
            <person name="Kauserud H."/>
        </authorList>
    </citation>
    <scope>NUCLEOTIDE SEQUENCE</scope>
    <source>
        <strain evidence="2">CBHHK182m</strain>
    </source>
</reference>
<proteinExistence type="predicted"/>
<organism evidence="2 3">
    <name type="scientific">Mycena metata</name>
    <dbReference type="NCBI Taxonomy" id="1033252"/>
    <lineage>
        <taxon>Eukaryota</taxon>
        <taxon>Fungi</taxon>
        <taxon>Dikarya</taxon>
        <taxon>Basidiomycota</taxon>
        <taxon>Agaricomycotina</taxon>
        <taxon>Agaricomycetes</taxon>
        <taxon>Agaricomycetidae</taxon>
        <taxon>Agaricales</taxon>
        <taxon>Marasmiineae</taxon>
        <taxon>Mycenaceae</taxon>
        <taxon>Mycena</taxon>
    </lineage>
</organism>
<evidence type="ECO:0000256" key="1">
    <source>
        <dbReference type="SAM" id="SignalP"/>
    </source>
</evidence>
<feature type="signal peptide" evidence="1">
    <location>
        <begin position="1"/>
        <end position="18"/>
    </location>
</feature>
<accession>A0AAD7HWR1</accession>